<reference evidence="1 2" key="1">
    <citation type="journal article" date="2018" name="Front. Plant Sci.">
        <title>Red Clover (Trifolium pratense) and Zigzag Clover (T. medium) - A Picture of Genomic Similarities and Differences.</title>
        <authorList>
            <person name="Dluhosova J."/>
            <person name="Istvanek J."/>
            <person name="Nedelnik J."/>
            <person name="Repkova J."/>
        </authorList>
    </citation>
    <scope>NUCLEOTIDE SEQUENCE [LARGE SCALE GENOMIC DNA]</scope>
    <source>
        <strain evidence="2">cv. 10/8</strain>
        <tissue evidence="1">Leaf</tissue>
    </source>
</reference>
<evidence type="ECO:0000313" key="2">
    <source>
        <dbReference type="Proteomes" id="UP000265520"/>
    </source>
</evidence>
<proteinExistence type="predicted"/>
<evidence type="ECO:0000313" key="1">
    <source>
        <dbReference type="EMBL" id="MCI29959.1"/>
    </source>
</evidence>
<keyword evidence="2" id="KW-1185">Reference proteome</keyword>
<dbReference type="Proteomes" id="UP000265520">
    <property type="component" value="Unassembled WGS sequence"/>
</dbReference>
<dbReference type="AlphaFoldDB" id="A0A392R129"/>
<dbReference type="EMBL" id="LXQA010176075">
    <property type="protein sequence ID" value="MCI29959.1"/>
    <property type="molecule type" value="Genomic_DNA"/>
</dbReference>
<accession>A0A392R129</accession>
<sequence length="68" mass="7410">GGMAHCAGYQGFRAGCFGFLRNAQIHVVCRASLFVHPARCARGMARCASAKSIKRKVIFRSRVGLLKN</sequence>
<protein>
    <submittedName>
        <fullName evidence="1">Uncharacterized protein</fullName>
    </submittedName>
</protein>
<feature type="non-terminal residue" evidence="1">
    <location>
        <position position="1"/>
    </location>
</feature>
<name>A0A392R129_9FABA</name>
<organism evidence="1 2">
    <name type="scientific">Trifolium medium</name>
    <dbReference type="NCBI Taxonomy" id="97028"/>
    <lineage>
        <taxon>Eukaryota</taxon>
        <taxon>Viridiplantae</taxon>
        <taxon>Streptophyta</taxon>
        <taxon>Embryophyta</taxon>
        <taxon>Tracheophyta</taxon>
        <taxon>Spermatophyta</taxon>
        <taxon>Magnoliopsida</taxon>
        <taxon>eudicotyledons</taxon>
        <taxon>Gunneridae</taxon>
        <taxon>Pentapetalae</taxon>
        <taxon>rosids</taxon>
        <taxon>fabids</taxon>
        <taxon>Fabales</taxon>
        <taxon>Fabaceae</taxon>
        <taxon>Papilionoideae</taxon>
        <taxon>50 kb inversion clade</taxon>
        <taxon>NPAAA clade</taxon>
        <taxon>Hologalegina</taxon>
        <taxon>IRL clade</taxon>
        <taxon>Trifolieae</taxon>
        <taxon>Trifolium</taxon>
    </lineage>
</organism>
<comment type="caution">
    <text evidence="1">The sequence shown here is derived from an EMBL/GenBank/DDBJ whole genome shotgun (WGS) entry which is preliminary data.</text>
</comment>